<proteinExistence type="predicted"/>
<protein>
    <recommendedName>
        <fullName evidence="4">Chain length determinant protein</fullName>
    </recommendedName>
</protein>
<gene>
    <name evidence="2" type="ORF">GCM10022224_002400</name>
</gene>
<evidence type="ECO:0008006" key="4">
    <source>
        <dbReference type="Google" id="ProtNLM"/>
    </source>
</evidence>
<keyword evidence="3" id="KW-1185">Reference proteome</keyword>
<keyword evidence="1" id="KW-0472">Membrane</keyword>
<dbReference type="RefSeq" id="WP_344871976.1">
    <property type="nucleotide sequence ID" value="NZ_BAAAZP010000003.1"/>
</dbReference>
<comment type="caution">
    <text evidence="2">The sequence shown here is derived from an EMBL/GenBank/DDBJ whole genome shotgun (WGS) entry which is preliminary data.</text>
</comment>
<evidence type="ECO:0000313" key="2">
    <source>
        <dbReference type="EMBL" id="GAA3643513.1"/>
    </source>
</evidence>
<name>A0ABP7AY78_9ACTN</name>
<organism evidence="2 3">
    <name type="scientific">Nonomuraea antimicrobica</name>
    <dbReference type="NCBI Taxonomy" id="561173"/>
    <lineage>
        <taxon>Bacteria</taxon>
        <taxon>Bacillati</taxon>
        <taxon>Actinomycetota</taxon>
        <taxon>Actinomycetes</taxon>
        <taxon>Streptosporangiales</taxon>
        <taxon>Streptosporangiaceae</taxon>
        <taxon>Nonomuraea</taxon>
    </lineage>
</organism>
<sequence>MELSDYARRNRRLVAHLIAIPLVAGLGGAGWALTRPADYTHSSEVQVPAAPGQAGAAAVEQTISTFRTLVTSAGVVNEVARQTGVGVDDVRESLTTGRPVQGGQRGTLVRVHFTGDDPEQVTAATRVATTVALNTLLRQSVTAAGSANARAKEIADKAEADLAAAVKKYGGLPAERYRATLGEISRLETELLAPVSQRKPKDIRKTIKTLNGRLTGLAPQVQEYQGLQDAVVQSARKLATTEQQARDVEANLTAATASITPVTAQAVPASRGALVLRAAALSAGVGLLIAALLAVLRGFGGRREVVVPETTLPVPVPTR</sequence>
<reference evidence="3" key="1">
    <citation type="journal article" date="2019" name="Int. J. Syst. Evol. Microbiol.">
        <title>The Global Catalogue of Microorganisms (GCM) 10K type strain sequencing project: providing services to taxonomists for standard genome sequencing and annotation.</title>
        <authorList>
            <consortium name="The Broad Institute Genomics Platform"/>
            <consortium name="The Broad Institute Genome Sequencing Center for Infectious Disease"/>
            <person name="Wu L."/>
            <person name="Ma J."/>
        </authorList>
    </citation>
    <scope>NUCLEOTIDE SEQUENCE [LARGE SCALE GENOMIC DNA]</scope>
    <source>
        <strain evidence="3">JCM 16904</strain>
    </source>
</reference>
<accession>A0ABP7AY78</accession>
<feature type="transmembrane region" description="Helical" evidence="1">
    <location>
        <begin position="274"/>
        <end position="296"/>
    </location>
</feature>
<evidence type="ECO:0000256" key="1">
    <source>
        <dbReference type="SAM" id="Phobius"/>
    </source>
</evidence>
<dbReference type="Proteomes" id="UP001500902">
    <property type="component" value="Unassembled WGS sequence"/>
</dbReference>
<keyword evidence="1" id="KW-1133">Transmembrane helix</keyword>
<evidence type="ECO:0000313" key="3">
    <source>
        <dbReference type="Proteomes" id="UP001500902"/>
    </source>
</evidence>
<feature type="transmembrane region" description="Helical" evidence="1">
    <location>
        <begin position="12"/>
        <end position="33"/>
    </location>
</feature>
<keyword evidence="1" id="KW-0812">Transmembrane</keyword>
<dbReference type="EMBL" id="BAAAZP010000003">
    <property type="protein sequence ID" value="GAA3643513.1"/>
    <property type="molecule type" value="Genomic_DNA"/>
</dbReference>